<evidence type="ECO:0000256" key="5">
    <source>
        <dbReference type="ARBA" id="ARBA00023163"/>
    </source>
</evidence>
<feature type="modified residue" description="4-aspartylphosphate" evidence="6">
    <location>
        <position position="79"/>
    </location>
</feature>
<evidence type="ECO:0000259" key="7">
    <source>
        <dbReference type="PROSITE" id="PS50043"/>
    </source>
</evidence>
<dbReference type="SUPFAM" id="SSF52172">
    <property type="entry name" value="CheY-like"/>
    <property type="match status" value="1"/>
</dbReference>
<dbReference type="GO" id="GO:0000160">
    <property type="term" value="P:phosphorelay signal transduction system"/>
    <property type="evidence" value="ECO:0007669"/>
    <property type="project" value="UniProtKB-KW"/>
</dbReference>
<evidence type="ECO:0000313" key="9">
    <source>
        <dbReference type="EMBL" id="RDE24690.1"/>
    </source>
</evidence>
<keyword evidence="3" id="KW-0805">Transcription regulation</keyword>
<dbReference type="Pfam" id="PF00072">
    <property type="entry name" value="Response_reg"/>
    <property type="match status" value="1"/>
</dbReference>
<dbReference type="InterPro" id="IPR058245">
    <property type="entry name" value="NreC/VraR/RcsB-like_REC"/>
</dbReference>
<organism evidence="9 10">
    <name type="scientific">Motiliproteus coralliicola</name>
    <dbReference type="NCBI Taxonomy" id="2283196"/>
    <lineage>
        <taxon>Bacteria</taxon>
        <taxon>Pseudomonadati</taxon>
        <taxon>Pseudomonadota</taxon>
        <taxon>Gammaproteobacteria</taxon>
        <taxon>Oceanospirillales</taxon>
        <taxon>Oceanospirillaceae</taxon>
        <taxon>Motiliproteus</taxon>
    </lineage>
</organism>
<evidence type="ECO:0000256" key="2">
    <source>
        <dbReference type="ARBA" id="ARBA00023012"/>
    </source>
</evidence>
<name>A0A369WRG8_9GAMM</name>
<dbReference type="AlphaFoldDB" id="A0A369WRG8"/>
<keyword evidence="2" id="KW-0902">Two-component regulatory system</keyword>
<keyword evidence="1 6" id="KW-0597">Phosphoprotein</keyword>
<dbReference type="PROSITE" id="PS50110">
    <property type="entry name" value="RESPONSE_REGULATORY"/>
    <property type="match status" value="1"/>
</dbReference>
<protein>
    <submittedName>
        <fullName evidence="9">Response regulator</fullName>
    </submittedName>
</protein>
<dbReference type="InterPro" id="IPR011006">
    <property type="entry name" value="CheY-like_superfamily"/>
</dbReference>
<dbReference type="Gene3D" id="3.40.50.2300">
    <property type="match status" value="1"/>
</dbReference>
<dbReference type="Pfam" id="PF00196">
    <property type="entry name" value="GerE"/>
    <property type="match status" value="1"/>
</dbReference>
<dbReference type="GO" id="GO:0006355">
    <property type="term" value="P:regulation of DNA-templated transcription"/>
    <property type="evidence" value="ECO:0007669"/>
    <property type="project" value="InterPro"/>
</dbReference>
<keyword evidence="4" id="KW-0238">DNA-binding</keyword>
<dbReference type="InterPro" id="IPR016032">
    <property type="entry name" value="Sig_transdc_resp-reg_C-effctor"/>
</dbReference>
<evidence type="ECO:0000259" key="8">
    <source>
        <dbReference type="PROSITE" id="PS50110"/>
    </source>
</evidence>
<dbReference type="PANTHER" id="PTHR43214:SF3">
    <property type="entry name" value="RESPONSE REGULATOR UVRY"/>
    <property type="match status" value="1"/>
</dbReference>
<dbReference type="GO" id="GO:0003677">
    <property type="term" value="F:DNA binding"/>
    <property type="evidence" value="ECO:0007669"/>
    <property type="project" value="UniProtKB-KW"/>
</dbReference>
<dbReference type="EMBL" id="QQOH01000001">
    <property type="protein sequence ID" value="RDE24690.1"/>
    <property type="molecule type" value="Genomic_DNA"/>
</dbReference>
<dbReference type="InterPro" id="IPR039420">
    <property type="entry name" value="WalR-like"/>
</dbReference>
<dbReference type="SUPFAM" id="SSF46894">
    <property type="entry name" value="C-terminal effector domain of the bipartite response regulators"/>
    <property type="match status" value="1"/>
</dbReference>
<comment type="caution">
    <text evidence="9">The sequence shown here is derived from an EMBL/GenBank/DDBJ whole genome shotgun (WGS) entry which is preliminary data.</text>
</comment>
<evidence type="ECO:0000256" key="1">
    <source>
        <dbReference type="ARBA" id="ARBA00022553"/>
    </source>
</evidence>
<dbReference type="CDD" id="cd06170">
    <property type="entry name" value="LuxR_C_like"/>
    <property type="match status" value="1"/>
</dbReference>
<keyword evidence="10" id="KW-1185">Reference proteome</keyword>
<dbReference type="PROSITE" id="PS00622">
    <property type="entry name" value="HTH_LUXR_1"/>
    <property type="match status" value="1"/>
</dbReference>
<dbReference type="SMART" id="SM00421">
    <property type="entry name" value="HTH_LUXR"/>
    <property type="match status" value="1"/>
</dbReference>
<dbReference type="OrthoDB" id="9796655at2"/>
<keyword evidence="5" id="KW-0804">Transcription</keyword>
<dbReference type="InterPro" id="IPR001789">
    <property type="entry name" value="Sig_transdc_resp-reg_receiver"/>
</dbReference>
<dbReference type="PROSITE" id="PS50043">
    <property type="entry name" value="HTH_LUXR_2"/>
    <property type="match status" value="1"/>
</dbReference>
<evidence type="ECO:0000256" key="3">
    <source>
        <dbReference type="ARBA" id="ARBA00023015"/>
    </source>
</evidence>
<dbReference type="InterPro" id="IPR000792">
    <property type="entry name" value="Tscrpt_reg_LuxR_C"/>
</dbReference>
<evidence type="ECO:0000256" key="4">
    <source>
        <dbReference type="ARBA" id="ARBA00023125"/>
    </source>
</evidence>
<dbReference type="PANTHER" id="PTHR43214">
    <property type="entry name" value="TWO-COMPONENT RESPONSE REGULATOR"/>
    <property type="match status" value="1"/>
</dbReference>
<sequence length="232" mass="25401">MAGQTNCYAAISRFYVFVYRTEAGRVIRVMLVDDHEIVRAGFRRLLDSSPDISVVCEASTGEQAIDSYQQHDPDLIIMDLSMPPGTGGLEAIQRIRSLNADAKILVLTVQECEPYPSRVMDAGAKGYLTKRCAPEELIAAVQSVAAGDEYVADDIKKQLASNNDTQLNSLTKRELQIFTLLASGQSASQISESMYISPKTVHAHRANILNKLGLDKTADIIHLGIRHGIVDP</sequence>
<feature type="domain" description="Response regulatory" evidence="8">
    <location>
        <begin position="28"/>
        <end position="145"/>
    </location>
</feature>
<reference evidence="9 10" key="1">
    <citation type="submission" date="2018-07" db="EMBL/GenBank/DDBJ databases">
        <title>Motiliproteus coralliicola sp. nov., a bacterium isolated from Coral.</title>
        <authorList>
            <person name="Wang G."/>
        </authorList>
    </citation>
    <scope>NUCLEOTIDE SEQUENCE [LARGE SCALE GENOMIC DNA]</scope>
    <source>
        <strain evidence="9 10">C34</strain>
    </source>
</reference>
<evidence type="ECO:0000256" key="6">
    <source>
        <dbReference type="PROSITE-ProRule" id="PRU00169"/>
    </source>
</evidence>
<gene>
    <name evidence="9" type="ORF">DV711_03615</name>
</gene>
<dbReference type="CDD" id="cd17535">
    <property type="entry name" value="REC_NarL-like"/>
    <property type="match status" value="1"/>
</dbReference>
<feature type="domain" description="HTH luxR-type" evidence="7">
    <location>
        <begin position="163"/>
        <end position="228"/>
    </location>
</feature>
<dbReference type="SMART" id="SM00448">
    <property type="entry name" value="REC"/>
    <property type="match status" value="1"/>
</dbReference>
<dbReference type="PRINTS" id="PR00038">
    <property type="entry name" value="HTHLUXR"/>
</dbReference>
<dbReference type="Proteomes" id="UP000253769">
    <property type="component" value="Unassembled WGS sequence"/>
</dbReference>
<evidence type="ECO:0000313" key="10">
    <source>
        <dbReference type="Proteomes" id="UP000253769"/>
    </source>
</evidence>
<accession>A0A369WRG8</accession>
<proteinExistence type="predicted"/>